<accession>A0A8J2ZK55</accession>
<reference evidence="1" key="2">
    <citation type="submission" date="2020-09" db="EMBL/GenBank/DDBJ databases">
        <authorList>
            <person name="Sun Q."/>
            <person name="Zhou Y."/>
        </authorList>
    </citation>
    <scope>NUCLEOTIDE SEQUENCE</scope>
    <source>
        <strain evidence="1">CGMCC 1.15762</strain>
    </source>
</reference>
<protein>
    <recommendedName>
        <fullName evidence="3">Periplasmic heavy metal sensor</fullName>
    </recommendedName>
</protein>
<evidence type="ECO:0008006" key="3">
    <source>
        <dbReference type="Google" id="ProtNLM"/>
    </source>
</evidence>
<evidence type="ECO:0000313" key="2">
    <source>
        <dbReference type="Proteomes" id="UP000617145"/>
    </source>
</evidence>
<gene>
    <name evidence="1" type="ORF">GCM10011415_23370</name>
</gene>
<organism evidence="1 2">
    <name type="scientific">Salipiger pallidus</name>
    <dbReference type="NCBI Taxonomy" id="1775170"/>
    <lineage>
        <taxon>Bacteria</taxon>
        <taxon>Pseudomonadati</taxon>
        <taxon>Pseudomonadota</taxon>
        <taxon>Alphaproteobacteria</taxon>
        <taxon>Rhodobacterales</taxon>
        <taxon>Roseobacteraceae</taxon>
        <taxon>Salipiger</taxon>
    </lineage>
</organism>
<dbReference type="Proteomes" id="UP000617145">
    <property type="component" value="Unassembled WGS sequence"/>
</dbReference>
<sequence length="150" mass="16906">MAGLAAGAFLLRPNHDRPPPRGRDYVFLYTDAFDDGQREALGQSLRSRFNRESGGPEGAGRQGLGQMLTPYREALGVLRAETFDEAAFARILRSQNAQAERRQAAGEEMLTDFMATLDPAERSAYADRLEKRVNRLAGRIQSFRERHRHN</sequence>
<evidence type="ECO:0000313" key="1">
    <source>
        <dbReference type="EMBL" id="GGG74271.1"/>
    </source>
</evidence>
<comment type="caution">
    <text evidence="1">The sequence shown here is derived from an EMBL/GenBank/DDBJ whole genome shotgun (WGS) entry which is preliminary data.</text>
</comment>
<proteinExistence type="predicted"/>
<keyword evidence="2" id="KW-1185">Reference proteome</keyword>
<dbReference type="AlphaFoldDB" id="A0A8J2ZK55"/>
<dbReference type="EMBL" id="BMJV01000004">
    <property type="protein sequence ID" value="GGG74271.1"/>
    <property type="molecule type" value="Genomic_DNA"/>
</dbReference>
<reference evidence="1" key="1">
    <citation type="journal article" date="2014" name="Int. J. Syst. Evol. Microbiol.">
        <title>Complete genome sequence of Corynebacterium casei LMG S-19264T (=DSM 44701T), isolated from a smear-ripened cheese.</title>
        <authorList>
            <consortium name="US DOE Joint Genome Institute (JGI-PGF)"/>
            <person name="Walter F."/>
            <person name="Albersmeier A."/>
            <person name="Kalinowski J."/>
            <person name="Ruckert C."/>
        </authorList>
    </citation>
    <scope>NUCLEOTIDE SEQUENCE</scope>
    <source>
        <strain evidence="1">CGMCC 1.15762</strain>
    </source>
</reference>
<name>A0A8J2ZK55_9RHOB</name>